<dbReference type="PROSITE" id="PS50157">
    <property type="entry name" value="ZINC_FINGER_C2H2_2"/>
    <property type="match status" value="1"/>
</dbReference>
<comment type="subcellular location">
    <subcellularLocation>
        <location evidence="1">Nucleus</location>
    </subcellularLocation>
</comment>
<dbReference type="GO" id="GO:0006357">
    <property type="term" value="P:regulation of transcription by RNA polymerase II"/>
    <property type="evidence" value="ECO:0007669"/>
    <property type="project" value="TreeGrafter"/>
</dbReference>
<keyword evidence="4" id="KW-0862">Zinc</keyword>
<dbReference type="OrthoDB" id="6077919at2759"/>
<gene>
    <name evidence="11" type="ORF">P153DRAFT_175297</name>
</gene>
<feature type="compositionally biased region" description="Polar residues" evidence="9">
    <location>
        <begin position="753"/>
        <end position="762"/>
    </location>
</feature>
<keyword evidence="6" id="KW-0804">Transcription</keyword>
<evidence type="ECO:0000256" key="5">
    <source>
        <dbReference type="ARBA" id="ARBA00023015"/>
    </source>
</evidence>
<dbReference type="PANTHER" id="PTHR46179">
    <property type="entry name" value="ZINC FINGER PROTEIN"/>
    <property type="match status" value="1"/>
</dbReference>
<keyword evidence="2" id="KW-0479">Metal-binding</keyword>
<evidence type="ECO:0000256" key="3">
    <source>
        <dbReference type="ARBA" id="ARBA00022771"/>
    </source>
</evidence>
<feature type="compositionally biased region" description="Acidic residues" evidence="9">
    <location>
        <begin position="718"/>
        <end position="732"/>
    </location>
</feature>
<name>A0A6A6ALJ1_9PLEO</name>
<evidence type="ECO:0000313" key="11">
    <source>
        <dbReference type="EMBL" id="KAF2132852.1"/>
    </source>
</evidence>
<keyword evidence="3 8" id="KW-0863">Zinc-finger</keyword>
<dbReference type="Gene3D" id="3.30.160.60">
    <property type="entry name" value="Classic Zinc Finger"/>
    <property type="match status" value="2"/>
</dbReference>
<dbReference type="InterPro" id="IPR036236">
    <property type="entry name" value="Znf_C2H2_sf"/>
</dbReference>
<evidence type="ECO:0000313" key="12">
    <source>
        <dbReference type="Proteomes" id="UP000799771"/>
    </source>
</evidence>
<feature type="region of interest" description="Disordered" evidence="9">
    <location>
        <begin position="381"/>
        <end position="441"/>
    </location>
</feature>
<dbReference type="PANTHER" id="PTHR46179:SF13">
    <property type="entry name" value="C2H2-TYPE DOMAIN-CONTAINING PROTEIN"/>
    <property type="match status" value="1"/>
</dbReference>
<evidence type="ECO:0000256" key="7">
    <source>
        <dbReference type="ARBA" id="ARBA00023242"/>
    </source>
</evidence>
<evidence type="ECO:0000259" key="10">
    <source>
        <dbReference type="PROSITE" id="PS50157"/>
    </source>
</evidence>
<evidence type="ECO:0000256" key="8">
    <source>
        <dbReference type="PROSITE-ProRule" id="PRU00042"/>
    </source>
</evidence>
<dbReference type="SUPFAM" id="SSF57667">
    <property type="entry name" value="beta-beta-alpha zinc fingers"/>
    <property type="match status" value="1"/>
</dbReference>
<evidence type="ECO:0000256" key="1">
    <source>
        <dbReference type="ARBA" id="ARBA00004123"/>
    </source>
</evidence>
<feature type="region of interest" description="Disordered" evidence="9">
    <location>
        <begin position="525"/>
        <end position="548"/>
    </location>
</feature>
<proteinExistence type="predicted"/>
<feature type="compositionally biased region" description="Low complexity" evidence="9">
    <location>
        <begin position="530"/>
        <end position="544"/>
    </location>
</feature>
<evidence type="ECO:0000256" key="9">
    <source>
        <dbReference type="SAM" id="MobiDB-lite"/>
    </source>
</evidence>
<evidence type="ECO:0000256" key="2">
    <source>
        <dbReference type="ARBA" id="ARBA00022723"/>
    </source>
</evidence>
<dbReference type="InterPro" id="IPR051061">
    <property type="entry name" value="Zinc_finger_trans_reg"/>
</dbReference>
<dbReference type="RefSeq" id="XP_033527239.1">
    <property type="nucleotide sequence ID" value="XM_033662330.1"/>
</dbReference>
<feature type="region of interest" description="Disordered" evidence="9">
    <location>
        <begin position="753"/>
        <end position="779"/>
    </location>
</feature>
<evidence type="ECO:0000256" key="4">
    <source>
        <dbReference type="ARBA" id="ARBA00022833"/>
    </source>
</evidence>
<dbReference type="SMART" id="SM00355">
    <property type="entry name" value="ZnF_C2H2"/>
    <property type="match status" value="6"/>
</dbReference>
<evidence type="ECO:0000256" key="6">
    <source>
        <dbReference type="ARBA" id="ARBA00023163"/>
    </source>
</evidence>
<keyword evidence="12" id="KW-1185">Reference proteome</keyword>
<dbReference type="GO" id="GO:0005634">
    <property type="term" value="C:nucleus"/>
    <property type="evidence" value="ECO:0007669"/>
    <property type="project" value="UniProtKB-SubCell"/>
</dbReference>
<reference evidence="11" key="1">
    <citation type="journal article" date="2020" name="Stud. Mycol.">
        <title>101 Dothideomycetes genomes: a test case for predicting lifestyles and emergence of pathogens.</title>
        <authorList>
            <person name="Haridas S."/>
            <person name="Albert R."/>
            <person name="Binder M."/>
            <person name="Bloem J."/>
            <person name="Labutti K."/>
            <person name="Salamov A."/>
            <person name="Andreopoulos B."/>
            <person name="Baker S."/>
            <person name="Barry K."/>
            <person name="Bills G."/>
            <person name="Bluhm B."/>
            <person name="Cannon C."/>
            <person name="Castanera R."/>
            <person name="Culley D."/>
            <person name="Daum C."/>
            <person name="Ezra D."/>
            <person name="Gonzalez J."/>
            <person name="Henrissat B."/>
            <person name="Kuo A."/>
            <person name="Liang C."/>
            <person name="Lipzen A."/>
            <person name="Lutzoni F."/>
            <person name="Magnuson J."/>
            <person name="Mondo S."/>
            <person name="Nolan M."/>
            <person name="Ohm R."/>
            <person name="Pangilinan J."/>
            <person name="Park H.-J."/>
            <person name="Ramirez L."/>
            <person name="Alfaro M."/>
            <person name="Sun H."/>
            <person name="Tritt A."/>
            <person name="Yoshinaga Y."/>
            <person name="Zwiers L.-H."/>
            <person name="Turgeon B."/>
            <person name="Goodwin S."/>
            <person name="Spatafora J."/>
            <person name="Crous P."/>
            <person name="Grigoriev I."/>
        </authorList>
    </citation>
    <scope>NUCLEOTIDE SEQUENCE</scope>
    <source>
        <strain evidence="11">CBS 119687</strain>
    </source>
</reference>
<keyword evidence="5" id="KW-0805">Transcription regulation</keyword>
<dbReference type="PROSITE" id="PS00028">
    <property type="entry name" value="ZINC_FINGER_C2H2_1"/>
    <property type="match status" value="2"/>
</dbReference>
<feature type="compositionally biased region" description="Polar residues" evidence="9">
    <location>
        <begin position="381"/>
        <end position="400"/>
    </location>
</feature>
<keyword evidence="7" id="KW-0539">Nucleus</keyword>
<dbReference type="Proteomes" id="UP000799771">
    <property type="component" value="Unassembled WGS sequence"/>
</dbReference>
<dbReference type="GeneID" id="54402762"/>
<protein>
    <recommendedName>
        <fullName evidence="10">C2H2-type domain-containing protein</fullName>
    </recommendedName>
</protein>
<dbReference type="EMBL" id="ML977500">
    <property type="protein sequence ID" value="KAF2132852.1"/>
    <property type="molecule type" value="Genomic_DNA"/>
</dbReference>
<dbReference type="AlphaFoldDB" id="A0A6A6ALJ1"/>
<organism evidence="11 12">
    <name type="scientific">Dothidotthia symphoricarpi CBS 119687</name>
    <dbReference type="NCBI Taxonomy" id="1392245"/>
    <lineage>
        <taxon>Eukaryota</taxon>
        <taxon>Fungi</taxon>
        <taxon>Dikarya</taxon>
        <taxon>Ascomycota</taxon>
        <taxon>Pezizomycotina</taxon>
        <taxon>Dothideomycetes</taxon>
        <taxon>Pleosporomycetidae</taxon>
        <taxon>Pleosporales</taxon>
        <taxon>Dothidotthiaceae</taxon>
        <taxon>Dothidotthia</taxon>
    </lineage>
</organism>
<sequence length="832" mass="93244">MPSPSISGRSAMTTLDPRFAGRMGFGQPNLSPQDSRMYPSLAPLVPPGQIPQHNYNLFARHFQDEPWTPHRAMNAGRNSQCQPGVSYGSFRDRPGSDMESLPAFSDSGYGASGYGSIGAKPAHSVISNEPEFTNQELPADVTMQIANMEVESARNEVPEMMRKPADQVSNHSHQSAVQGKHIKCDFPTCDKVFKCKSDHKKHMLKHNKPYVCDIPGCKKSSEGFTTTNDLDRHKKSVHQIGLLTDGKSYKCASKNCRNKTKLWPRLDNFKQHVGRMHMDEDHALLIESSVYRVAESTPVMNTLPMTPMDTALAVVGIGSENAFTGSHLDGLNSPSLTADPEVGRCSFGMITDDFTMDVDQQSNQLSRPYSDTIEPRLHNSQGQMNAQNQHEGPQAQQNSLKMRVAAAKDRVLQPAHLSKPSFKPRSRAPQTKAEHQRVASQKVLETISGELQRPSLPSSDPAHLENLFRRMLNKVSDASRHEKDASAPHAQGSVAAQTIATEDDSANVTEIEVLQAFQAMTNLVKRGQKSTSTSSRHSSRGNSSKTKKCEVCEYEARPGDLRKHMKRHKKPYGCTYPECYKRFGAKSDWKRHENSQHFQLEAFRCRQRSSPLGPTCGVHFRGPEQFKKHLETLHNLQSLEQSQEVKACKIGKNCQVQFWCGFCGEIKPLNKKRNDAWDERFDHIAYHFEKDKKSIDEWVCVEFNKKKKDLKEEKDQAGSDEDAGDVDAVGEVDDSLPPSVDVEIAFSHASTLPPQQMFQQSNPRKRSVPTDAMQPQRSAKKVKIREKNRYCCNCKGKFGKMDASCAYCPHHVCERCEFIVELADVNDLTCRG</sequence>
<dbReference type="GO" id="GO:0008270">
    <property type="term" value="F:zinc ion binding"/>
    <property type="evidence" value="ECO:0007669"/>
    <property type="project" value="UniProtKB-KW"/>
</dbReference>
<accession>A0A6A6ALJ1</accession>
<dbReference type="InterPro" id="IPR013087">
    <property type="entry name" value="Znf_C2H2_type"/>
</dbReference>
<feature type="domain" description="C2H2-type" evidence="10">
    <location>
        <begin position="572"/>
        <end position="602"/>
    </location>
</feature>
<feature type="region of interest" description="Disordered" evidence="9">
    <location>
        <begin position="711"/>
        <end position="732"/>
    </location>
</feature>